<evidence type="ECO:0000313" key="1">
    <source>
        <dbReference type="EMBL" id="KAF2476338.1"/>
    </source>
</evidence>
<dbReference type="Proteomes" id="UP000799755">
    <property type="component" value="Unassembled WGS sequence"/>
</dbReference>
<reference evidence="1" key="1">
    <citation type="journal article" date="2020" name="Stud. Mycol.">
        <title>101 Dothideomycetes genomes: a test case for predicting lifestyles and emergence of pathogens.</title>
        <authorList>
            <person name="Haridas S."/>
            <person name="Albert R."/>
            <person name="Binder M."/>
            <person name="Bloem J."/>
            <person name="Labutti K."/>
            <person name="Salamov A."/>
            <person name="Andreopoulos B."/>
            <person name="Baker S."/>
            <person name="Barry K."/>
            <person name="Bills G."/>
            <person name="Bluhm B."/>
            <person name="Cannon C."/>
            <person name="Castanera R."/>
            <person name="Culley D."/>
            <person name="Daum C."/>
            <person name="Ezra D."/>
            <person name="Gonzalez J."/>
            <person name="Henrissat B."/>
            <person name="Kuo A."/>
            <person name="Liang C."/>
            <person name="Lipzen A."/>
            <person name="Lutzoni F."/>
            <person name="Magnuson J."/>
            <person name="Mondo S."/>
            <person name="Nolan M."/>
            <person name="Ohm R."/>
            <person name="Pangilinan J."/>
            <person name="Park H.-J."/>
            <person name="Ramirez L."/>
            <person name="Alfaro M."/>
            <person name="Sun H."/>
            <person name="Tritt A."/>
            <person name="Yoshinaga Y."/>
            <person name="Zwiers L.-H."/>
            <person name="Turgeon B."/>
            <person name="Goodwin S."/>
            <person name="Spatafora J."/>
            <person name="Crous P."/>
            <person name="Grigoriev I."/>
        </authorList>
    </citation>
    <scope>NUCLEOTIDE SEQUENCE</scope>
    <source>
        <strain evidence="1">ATCC 200398</strain>
    </source>
</reference>
<sequence length="287" mass="31826">MKRIRNLEMRSRGAIGTEAPNVHWEDVAGLELFKEELQEAVILPPKPLQLFTGRRPARRGVLMYGPPGTGKSYLAKALATECNATLFSISSSNIVSKGLGESEKLVKTLLKMARERKPCVNFIDELGGIASSPDSSGTDNEHTNRIKTEILVQMGGVGKGSTGILALTAADLPWKLDAALRRRFHKRIYIGLPDRPARKRLFELGGRDTQCTLAESYLDRLASMTEGHLGTKKIYEAKYWKRVLVVGEGIEKLEPCAEDDARAMQMIYSMQKSGQFLALPLGIFFPY</sequence>
<protein>
    <submittedName>
        <fullName evidence="1">AAA-domain-containing protein</fullName>
    </submittedName>
</protein>
<organism evidence="1 2">
    <name type="scientific">Lindgomyces ingoldianus</name>
    <dbReference type="NCBI Taxonomy" id="673940"/>
    <lineage>
        <taxon>Eukaryota</taxon>
        <taxon>Fungi</taxon>
        <taxon>Dikarya</taxon>
        <taxon>Ascomycota</taxon>
        <taxon>Pezizomycotina</taxon>
        <taxon>Dothideomycetes</taxon>
        <taxon>Pleosporomycetidae</taxon>
        <taxon>Pleosporales</taxon>
        <taxon>Lindgomycetaceae</taxon>
        <taxon>Lindgomyces</taxon>
    </lineage>
</organism>
<keyword evidence="2" id="KW-1185">Reference proteome</keyword>
<name>A0ACB6RAM8_9PLEO</name>
<accession>A0ACB6RAM8</accession>
<proteinExistence type="predicted"/>
<dbReference type="EMBL" id="MU003494">
    <property type="protein sequence ID" value="KAF2476338.1"/>
    <property type="molecule type" value="Genomic_DNA"/>
</dbReference>
<comment type="caution">
    <text evidence="1">The sequence shown here is derived from an EMBL/GenBank/DDBJ whole genome shotgun (WGS) entry which is preliminary data.</text>
</comment>
<evidence type="ECO:0000313" key="2">
    <source>
        <dbReference type="Proteomes" id="UP000799755"/>
    </source>
</evidence>
<gene>
    <name evidence="1" type="ORF">BDR25DRAFT_375220</name>
</gene>